<dbReference type="Gene3D" id="1.10.287.2250">
    <property type="match status" value="1"/>
</dbReference>
<evidence type="ECO:0000313" key="2">
    <source>
        <dbReference type="EMBL" id="KAK8787308.1"/>
    </source>
</evidence>
<proteinExistence type="predicted"/>
<dbReference type="Proteomes" id="UP001321473">
    <property type="component" value="Unassembled WGS sequence"/>
</dbReference>
<comment type="caution">
    <text evidence="2">The sequence shown here is derived from an EMBL/GenBank/DDBJ whole genome shotgun (WGS) entry which is preliminary data.</text>
</comment>
<accession>A0AAQ4FL52</accession>
<evidence type="ECO:0000313" key="3">
    <source>
        <dbReference type="Proteomes" id="UP001321473"/>
    </source>
</evidence>
<sequence>MILLCILLPTVLAYIDESYYESNDSLENKWRTFKKEYNRTYYGEEDRYRMKLFEKTLRFIIHHNERYRKGEVSDKVGVNHFADWTEEEFNRYS</sequence>
<gene>
    <name evidence="2" type="ORF">V5799_022917</name>
</gene>
<dbReference type="InterPro" id="IPR038765">
    <property type="entry name" value="Papain-like_cys_pep_sf"/>
</dbReference>
<dbReference type="AlphaFoldDB" id="A0AAQ4FL52"/>
<dbReference type="SUPFAM" id="SSF54001">
    <property type="entry name" value="Cysteine proteinases"/>
    <property type="match status" value="1"/>
</dbReference>
<reference evidence="2 3" key="1">
    <citation type="journal article" date="2023" name="Arcadia Sci">
        <title>De novo assembly of a long-read Amblyomma americanum tick genome.</title>
        <authorList>
            <person name="Chou S."/>
            <person name="Poskanzer K.E."/>
            <person name="Rollins M."/>
            <person name="Thuy-Boun P.S."/>
        </authorList>
    </citation>
    <scope>NUCLEOTIDE SEQUENCE [LARGE SCALE GENOMIC DNA]</scope>
    <source>
        <strain evidence="2">F_SG_1</strain>
        <tissue evidence="2">Salivary glands</tissue>
    </source>
</reference>
<keyword evidence="3" id="KW-1185">Reference proteome</keyword>
<dbReference type="InterPro" id="IPR013201">
    <property type="entry name" value="Prot_inhib_I29"/>
</dbReference>
<dbReference type="EMBL" id="JARKHS020001944">
    <property type="protein sequence ID" value="KAK8787308.1"/>
    <property type="molecule type" value="Genomic_DNA"/>
</dbReference>
<name>A0AAQ4FL52_AMBAM</name>
<dbReference type="Pfam" id="PF08246">
    <property type="entry name" value="Inhibitor_I29"/>
    <property type="match status" value="1"/>
</dbReference>
<dbReference type="SMART" id="SM00848">
    <property type="entry name" value="Inhibitor_I29"/>
    <property type="match status" value="1"/>
</dbReference>
<evidence type="ECO:0000259" key="1">
    <source>
        <dbReference type="SMART" id="SM00848"/>
    </source>
</evidence>
<protein>
    <recommendedName>
        <fullName evidence="1">Cathepsin propeptide inhibitor domain-containing protein</fullName>
    </recommendedName>
</protein>
<organism evidence="2 3">
    <name type="scientific">Amblyomma americanum</name>
    <name type="common">Lone star tick</name>
    <dbReference type="NCBI Taxonomy" id="6943"/>
    <lineage>
        <taxon>Eukaryota</taxon>
        <taxon>Metazoa</taxon>
        <taxon>Ecdysozoa</taxon>
        <taxon>Arthropoda</taxon>
        <taxon>Chelicerata</taxon>
        <taxon>Arachnida</taxon>
        <taxon>Acari</taxon>
        <taxon>Parasitiformes</taxon>
        <taxon>Ixodida</taxon>
        <taxon>Ixodoidea</taxon>
        <taxon>Ixodidae</taxon>
        <taxon>Amblyomminae</taxon>
        <taxon>Amblyomma</taxon>
    </lineage>
</organism>
<feature type="domain" description="Cathepsin propeptide inhibitor" evidence="1">
    <location>
        <begin position="30"/>
        <end position="89"/>
    </location>
</feature>